<dbReference type="Proteomes" id="UP000501325">
    <property type="component" value="Chromosome"/>
</dbReference>
<evidence type="ECO:0000256" key="1">
    <source>
        <dbReference type="SAM" id="Coils"/>
    </source>
</evidence>
<organism evidence="3 4">
    <name type="scientific">Brevundimonas mediterranea</name>
    <dbReference type="NCBI Taxonomy" id="74329"/>
    <lineage>
        <taxon>Bacteria</taxon>
        <taxon>Pseudomonadati</taxon>
        <taxon>Pseudomonadota</taxon>
        <taxon>Alphaproteobacteria</taxon>
        <taxon>Caulobacterales</taxon>
        <taxon>Caulobacteraceae</taxon>
        <taxon>Brevundimonas</taxon>
    </lineage>
</organism>
<keyword evidence="4" id="KW-1185">Reference proteome</keyword>
<reference evidence="3 4" key="1">
    <citation type="submission" date="2018-11" db="EMBL/GenBank/DDBJ databases">
        <authorList>
            <person name="Peiro R."/>
            <person name="Begona"/>
            <person name="Cbmso G."/>
            <person name="Lopez M."/>
            <person name="Gonzalez S."/>
            <person name="Sacristan E."/>
            <person name="Castillo E."/>
        </authorList>
    </citation>
    <scope>NUCLEOTIDE SEQUENCE [LARGE SCALE GENOMIC DNA]</scope>
    <source>
        <strain evidence="3">Brev_genome</strain>
    </source>
</reference>
<dbReference type="KEGG" id="bmed:GYM46_07160"/>
<name>A0A6G7EHB0_9CAUL</name>
<dbReference type="EMBL" id="CP048751">
    <property type="protein sequence ID" value="QIH72746.1"/>
    <property type="molecule type" value="Genomic_DNA"/>
</dbReference>
<dbReference type="RefSeq" id="WP_008260382.1">
    <property type="nucleotide sequence ID" value="NZ_CP048751.1"/>
</dbReference>
<feature type="coiled-coil region" evidence="1">
    <location>
        <begin position="317"/>
        <end position="344"/>
    </location>
</feature>
<evidence type="ECO:0000313" key="3">
    <source>
        <dbReference type="EMBL" id="VDC50630.1"/>
    </source>
</evidence>
<dbReference type="PANTHER" id="PTHR35810">
    <property type="entry name" value="CYTOPLASMIC PROTEIN-RELATED"/>
    <property type="match status" value="1"/>
</dbReference>
<protein>
    <submittedName>
        <fullName evidence="2">Virulence RhuM family protein</fullName>
    </submittedName>
</protein>
<proteinExistence type="predicted"/>
<dbReference type="PANTHER" id="PTHR35810:SF1">
    <property type="entry name" value="CYTOPLASMIC PROTEIN"/>
    <property type="match status" value="1"/>
</dbReference>
<dbReference type="Proteomes" id="UP000289220">
    <property type="component" value="Unassembled WGS sequence"/>
</dbReference>
<accession>A0A6G7EHB0</accession>
<evidence type="ECO:0000313" key="4">
    <source>
        <dbReference type="Proteomes" id="UP000289220"/>
    </source>
</evidence>
<dbReference type="InterPro" id="IPR011204">
    <property type="entry name" value="Virulence_RhuM-like"/>
</dbReference>
<gene>
    <name evidence="3" type="ORF">BREV_BREV_02118</name>
    <name evidence="2" type="ORF">GYM46_07160</name>
</gene>
<sequence length="351" mass="39025">MSMEDLSAAEPVRVFEDGSGDRFLIYGAHDGARVEIRFDGDALWMSQAQIAGLFGRDVSVISRHIAAILEEGELGEAADLHFMQIKGPADRMVRAYSLDMVISVGYRVSSAQATLFRRWATAVLIRFATRGFVVDAERMKAGGEQDRIRELRDIIRDIRSEEANLYAEIRRICSLCQDYDPKSDAWRTFYRNTQAKLCFAVTSQTPAEVLVARADPAAADMGLQTWKGERIGAADATVAKNFLAPGEVRELNRLTDLLLTIFEDQLETSRLTTMAEAAALLDAQLKGLGRVVLTDGGRVSRDDADRYAKAAYKAFDAERKAQEKARIERDYAELRKSADTLSASNRASRKP</sequence>
<reference evidence="2 5" key="2">
    <citation type="submission" date="2020-01" db="EMBL/GenBank/DDBJ databases">
        <authorList>
            <person name="Wang S."/>
        </authorList>
    </citation>
    <scope>NUCLEOTIDE SEQUENCE [LARGE SCALE GENOMIC DNA]</scope>
    <source>
        <strain evidence="2 5">D151-2-6</strain>
    </source>
</reference>
<dbReference type="EMBL" id="UXHF01000042">
    <property type="protein sequence ID" value="VDC50630.1"/>
    <property type="molecule type" value="Genomic_DNA"/>
</dbReference>
<dbReference type="Pfam" id="PF13310">
    <property type="entry name" value="Virulence_RhuM"/>
    <property type="match status" value="1"/>
</dbReference>
<keyword evidence="1" id="KW-0175">Coiled coil</keyword>
<evidence type="ECO:0000313" key="5">
    <source>
        <dbReference type="Proteomes" id="UP000501325"/>
    </source>
</evidence>
<dbReference type="AlphaFoldDB" id="A0A6G7EHB0"/>
<evidence type="ECO:0000313" key="2">
    <source>
        <dbReference type="EMBL" id="QIH72746.1"/>
    </source>
</evidence>